<reference evidence="15" key="1">
    <citation type="submission" date="2016-02" db="EMBL/GenBank/DDBJ databases">
        <title>Halorhodospira halochloris DSM-1059 complete genome, version 2.</title>
        <authorList>
            <person name="Tsukatani Y."/>
        </authorList>
    </citation>
    <scope>NUCLEOTIDE SEQUENCE</scope>
    <source>
        <strain evidence="15">DSM 1059</strain>
    </source>
</reference>
<gene>
    <name evidence="15" type="primary">rsmB</name>
    <name evidence="15" type="ORF">HH1059_01400</name>
</gene>
<keyword evidence="7 13" id="KW-0808">Transferase</keyword>
<keyword evidence="4" id="KW-0963">Cytoplasm</keyword>
<evidence type="ECO:0000259" key="14">
    <source>
        <dbReference type="PROSITE" id="PS51686"/>
    </source>
</evidence>
<proteinExistence type="inferred from homology"/>
<dbReference type="SUPFAM" id="SSF48013">
    <property type="entry name" value="NusB-like"/>
    <property type="match status" value="1"/>
</dbReference>
<accession>A0A110B4H8</accession>
<evidence type="ECO:0000256" key="11">
    <source>
        <dbReference type="ARBA" id="ARBA00031088"/>
    </source>
</evidence>
<comment type="function">
    <text evidence="1">Specifically methylates the cytosine at position 967 (m5C967) of 16S rRNA.</text>
</comment>
<dbReference type="OrthoDB" id="9810297at2"/>
<dbReference type="NCBIfam" id="NF008149">
    <property type="entry name" value="PRK10901.1"/>
    <property type="match status" value="1"/>
</dbReference>
<dbReference type="Proteomes" id="UP000218890">
    <property type="component" value="Chromosome"/>
</dbReference>
<dbReference type="KEGG" id="hhk:HH1059_01400"/>
<dbReference type="AlphaFoldDB" id="A0A110B4H8"/>
<evidence type="ECO:0000256" key="12">
    <source>
        <dbReference type="ARBA" id="ARBA00047283"/>
    </source>
</evidence>
<dbReference type="InterPro" id="IPR023267">
    <property type="entry name" value="RCMT"/>
</dbReference>
<evidence type="ECO:0000256" key="7">
    <source>
        <dbReference type="ARBA" id="ARBA00022679"/>
    </source>
</evidence>
<keyword evidence="6 13" id="KW-0489">Methyltransferase</keyword>
<feature type="active site" description="Nucleophile" evidence="13">
    <location>
        <position position="370"/>
    </location>
</feature>
<evidence type="ECO:0000313" key="15">
    <source>
        <dbReference type="EMBL" id="BAU56813.1"/>
    </source>
</evidence>
<dbReference type="FunFam" id="3.40.50.150:FF:000022">
    <property type="entry name" value="Ribosomal RNA small subunit methyltransferase B"/>
    <property type="match status" value="1"/>
</dbReference>
<feature type="binding site" evidence="13">
    <location>
        <position position="298"/>
    </location>
    <ligand>
        <name>S-adenosyl-L-methionine</name>
        <dbReference type="ChEBI" id="CHEBI:59789"/>
    </ligand>
</feature>
<dbReference type="InterPro" id="IPR049560">
    <property type="entry name" value="MeTrfase_RsmB-F_NOP2_cat"/>
</dbReference>
<dbReference type="PANTHER" id="PTHR22807:SF61">
    <property type="entry name" value="NOL1_NOP2_SUN FAMILY PROTEIN _ ANTITERMINATION NUSB DOMAIN-CONTAINING PROTEIN"/>
    <property type="match status" value="1"/>
</dbReference>
<dbReference type="PROSITE" id="PS51686">
    <property type="entry name" value="SAM_MT_RSMB_NOP"/>
    <property type="match status" value="1"/>
</dbReference>
<dbReference type="NCBIfam" id="TIGR00563">
    <property type="entry name" value="rsmB"/>
    <property type="match status" value="1"/>
</dbReference>
<evidence type="ECO:0000256" key="9">
    <source>
        <dbReference type="ARBA" id="ARBA00022884"/>
    </source>
</evidence>
<comment type="catalytic activity">
    <reaction evidence="12">
        <text>cytidine(967) in 16S rRNA + S-adenosyl-L-methionine = 5-methylcytidine(967) in 16S rRNA + S-adenosyl-L-homocysteine + H(+)</text>
        <dbReference type="Rhea" id="RHEA:42748"/>
        <dbReference type="Rhea" id="RHEA-COMP:10219"/>
        <dbReference type="Rhea" id="RHEA-COMP:10220"/>
        <dbReference type="ChEBI" id="CHEBI:15378"/>
        <dbReference type="ChEBI" id="CHEBI:57856"/>
        <dbReference type="ChEBI" id="CHEBI:59789"/>
        <dbReference type="ChEBI" id="CHEBI:74483"/>
        <dbReference type="ChEBI" id="CHEBI:82748"/>
        <dbReference type="EC" id="2.1.1.176"/>
    </reaction>
</comment>
<dbReference type="PANTHER" id="PTHR22807">
    <property type="entry name" value="NOP2 YEAST -RELATED NOL1/NOP2/FMU SUN DOMAIN-CONTAINING"/>
    <property type="match status" value="1"/>
</dbReference>
<evidence type="ECO:0000256" key="6">
    <source>
        <dbReference type="ARBA" id="ARBA00022603"/>
    </source>
</evidence>
<evidence type="ECO:0000256" key="2">
    <source>
        <dbReference type="ARBA" id="ARBA00004496"/>
    </source>
</evidence>
<dbReference type="EC" id="2.1.1.176" evidence="3"/>
<evidence type="ECO:0000256" key="13">
    <source>
        <dbReference type="PROSITE-ProRule" id="PRU01023"/>
    </source>
</evidence>
<evidence type="ECO:0000313" key="16">
    <source>
        <dbReference type="Proteomes" id="UP000218890"/>
    </source>
</evidence>
<dbReference type="Pfam" id="PF22458">
    <property type="entry name" value="RsmF-B_ferredox"/>
    <property type="match status" value="1"/>
</dbReference>
<keyword evidence="9 13" id="KW-0694">RNA-binding</keyword>
<dbReference type="PRINTS" id="PR02008">
    <property type="entry name" value="RCMTFAMILY"/>
</dbReference>
<dbReference type="Gene3D" id="3.30.70.1170">
    <property type="entry name" value="Sun protein, domain 3"/>
    <property type="match status" value="1"/>
</dbReference>
<evidence type="ECO:0000256" key="10">
    <source>
        <dbReference type="ARBA" id="ARBA00030399"/>
    </source>
</evidence>
<sequence length="433" mass="47602">MSQPPRVVAVRVIERVVSGKENLDEAWARFAGQAKAEDRPLVQALIYGSLRWLTWLEAQVSALTKRDDWRRDSILRSLLVLGAWEAVGLSTPPHAAVSESVAAARTLKRARASGMVNAVLRRLRREPPHVPADEAARLAFPEWLLSELKQAWPENWRQIALASNEHPPMALRVNLDQLSRADYAGLLSSCGLTARSGQLVPSSLVLEQPCGVEALPGFVNGRVSVQDEAAQLAPYLLEPGCGERVLDACAAPGSKSVHILEYCPRAELTAVDRSARRLQQVRENLRRAGLEAHCIAADAADLGSWWDGEPFHRILLDAPCTASGVIRRHPDIKWLRGPDDVERMAQAQLHLLESLWPVLAPGGVLLYATCSVLKQENDAVIGRFVTEQADAESLSLARYSDYVQLSEHGLQLLPGNAANTDGFFYSLLRKEAL</sequence>
<dbReference type="GO" id="GO:0070475">
    <property type="term" value="P:rRNA base methylation"/>
    <property type="evidence" value="ECO:0007669"/>
    <property type="project" value="TreeGrafter"/>
</dbReference>
<feature type="binding site" evidence="13">
    <location>
        <begin position="249"/>
        <end position="255"/>
    </location>
    <ligand>
        <name>S-adenosyl-L-methionine</name>
        <dbReference type="ChEBI" id="CHEBI:59789"/>
    </ligand>
</feature>
<dbReference type="GO" id="GO:0005829">
    <property type="term" value="C:cytosol"/>
    <property type="evidence" value="ECO:0007669"/>
    <property type="project" value="TreeGrafter"/>
</dbReference>
<feature type="binding site" evidence="13">
    <location>
        <position position="317"/>
    </location>
    <ligand>
        <name>S-adenosyl-L-methionine</name>
        <dbReference type="ChEBI" id="CHEBI:59789"/>
    </ligand>
</feature>
<keyword evidence="8 13" id="KW-0949">S-adenosyl-L-methionine</keyword>
<dbReference type="Gene3D" id="1.10.940.10">
    <property type="entry name" value="NusB-like"/>
    <property type="match status" value="1"/>
</dbReference>
<evidence type="ECO:0000256" key="8">
    <source>
        <dbReference type="ARBA" id="ARBA00022691"/>
    </source>
</evidence>
<dbReference type="InterPro" id="IPR001678">
    <property type="entry name" value="MeTrfase_RsmB-F_NOP2_dom"/>
</dbReference>
<evidence type="ECO:0000256" key="1">
    <source>
        <dbReference type="ARBA" id="ARBA00002724"/>
    </source>
</evidence>
<dbReference type="CDD" id="cd02440">
    <property type="entry name" value="AdoMet_MTases"/>
    <property type="match status" value="1"/>
</dbReference>
<keyword evidence="5" id="KW-0698">rRNA processing</keyword>
<dbReference type="Pfam" id="PF01189">
    <property type="entry name" value="Methyltr_RsmB-F"/>
    <property type="match status" value="1"/>
</dbReference>
<evidence type="ECO:0000256" key="4">
    <source>
        <dbReference type="ARBA" id="ARBA00022490"/>
    </source>
</evidence>
<feature type="binding site" evidence="13">
    <location>
        <position position="272"/>
    </location>
    <ligand>
        <name>S-adenosyl-L-methionine</name>
        <dbReference type="ChEBI" id="CHEBI:59789"/>
    </ligand>
</feature>
<evidence type="ECO:0000256" key="5">
    <source>
        <dbReference type="ARBA" id="ARBA00022552"/>
    </source>
</evidence>
<comment type="subcellular location">
    <subcellularLocation>
        <location evidence="2">Cytoplasm</location>
    </subcellularLocation>
</comment>
<dbReference type="SUPFAM" id="SSF53335">
    <property type="entry name" value="S-adenosyl-L-methionine-dependent methyltransferases"/>
    <property type="match status" value="1"/>
</dbReference>
<dbReference type="InterPro" id="IPR029063">
    <property type="entry name" value="SAM-dependent_MTases_sf"/>
</dbReference>
<dbReference type="GO" id="GO:0006355">
    <property type="term" value="P:regulation of DNA-templated transcription"/>
    <property type="evidence" value="ECO:0007669"/>
    <property type="project" value="InterPro"/>
</dbReference>
<dbReference type="InterPro" id="IPR035926">
    <property type="entry name" value="NusB-like_sf"/>
</dbReference>
<dbReference type="Pfam" id="PF01029">
    <property type="entry name" value="NusB"/>
    <property type="match status" value="1"/>
</dbReference>
<dbReference type="Gene3D" id="3.40.50.150">
    <property type="entry name" value="Vaccinia Virus protein VP39"/>
    <property type="match status" value="1"/>
</dbReference>
<dbReference type="EMBL" id="AP017372">
    <property type="protein sequence ID" value="BAU56813.1"/>
    <property type="molecule type" value="Genomic_DNA"/>
</dbReference>
<evidence type="ECO:0000256" key="3">
    <source>
        <dbReference type="ARBA" id="ARBA00012140"/>
    </source>
</evidence>
<organism evidence="15 16">
    <name type="scientific">Halorhodospira halochloris</name>
    <name type="common">Ectothiorhodospira halochloris</name>
    <dbReference type="NCBI Taxonomy" id="1052"/>
    <lineage>
        <taxon>Bacteria</taxon>
        <taxon>Pseudomonadati</taxon>
        <taxon>Pseudomonadota</taxon>
        <taxon>Gammaproteobacteria</taxon>
        <taxon>Chromatiales</taxon>
        <taxon>Ectothiorhodospiraceae</taxon>
        <taxon>Halorhodospira</taxon>
    </lineage>
</organism>
<dbReference type="InterPro" id="IPR006027">
    <property type="entry name" value="NusB_RsmB_TIM44"/>
</dbReference>
<keyword evidence="16" id="KW-1185">Reference proteome</keyword>
<dbReference type="InterPro" id="IPR054728">
    <property type="entry name" value="RsmB-like_ferredoxin"/>
</dbReference>
<dbReference type="InterPro" id="IPR004573">
    <property type="entry name" value="rRNA_ssu_MeTfrase_B"/>
</dbReference>
<dbReference type="Gene3D" id="1.10.287.730">
    <property type="entry name" value="Helix hairpin bin"/>
    <property type="match status" value="1"/>
</dbReference>
<dbReference type="RefSeq" id="WP_096407150.1">
    <property type="nucleotide sequence ID" value="NZ_AP017372.2"/>
</dbReference>
<name>A0A110B4H8_HALHR</name>
<dbReference type="GO" id="GO:0003723">
    <property type="term" value="F:RNA binding"/>
    <property type="evidence" value="ECO:0007669"/>
    <property type="project" value="UniProtKB-UniRule"/>
</dbReference>
<protein>
    <recommendedName>
        <fullName evidence="3">16S rRNA (cytosine(967)-C(5))-methyltransferase</fullName>
        <ecNumber evidence="3">2.1.1.176</ecNumber>
    </recommendedName>
    <alternativeName>
        <fullName evidence="10">16S rRNA m5C967 methyltransferase</fullName>
    </alternativeName>
    <alternativeName>
        <fullName evidence="11">rRNA (cytosine-C(5)-)-methyltransferase RsmB</fullName>
    </alternativeName>
</protein>
<dbReference type="GO" id="GO:0009383">
    <property type="term" value="F:rRNA (cytosine-C5-)-methyltransferase activity"/>
    <property type="evidence" value="ECO:0007669"/>
    <property type="project" value="TreeGrafter"/>
</dbReference>
<comment type="similarity">
    <text evidence="13">Belongs to the class I-like SAM-binding methyltransferase superfamily. RsmB/NOP family.</text>
</comment>
<feature type="domain" description="SAM-dependent MTase RsmB/NOP-type" evidence="14">
    <location>
        <begin position="159"/>
        <end position="431"/>
    </location>
</feature>